<accession>A0ABQ7U4Y5</accession>
<dbReference type="EMBL" id="JAIVGD010000026">
    <property type="protein sequence ID" value="KAH0741861.1"/>
    <property type="molecule type" value="Genomic_DNA"/>
</dbReference>
<gene>
    <name evidence="1" type="ORF">KY290_034904</name>
</gene>
<name>A0ABQ7U4Y5_SOLTU</name>
<proteinExistence type="predicted"/>
<organism evidence="1 2">
    <name type="scientific">Solanum tuberosum</name>
    <name type="common">Potato</name>
    <dbReference type="NCBI Taxonomy" id="4113"/>
    <lineage>
        <taxon>Eukaryota</taxon>
        <taxon>Viridiplantae</taxon>
        <taxon>Streptophyta</taxon>
        <taxon>Embryophyta</taxon>
        <taxon>Tracheophyta</taxon>
        <taxon>Spermatophyta</taxon>
        <taxon>Magnoliopsida</taxon>
        <taxon>eudicotyledons</taxon>
        <taxon>Gunneridae</taxon>
        <taxon>Pentapetalae</taxon>
        <taxon>asterids</taxon>
        <taxon>lamiids</taxon>
        <taxon>Solanales</taxon>
        <taxon>Solanaceae</taxon>
        <taxon>Solanoideae</taxon>
        <taxon>Solaneae</taxon>
        <taxon>Solanum</taxon>
    </lineage>
</organism>
<protein>
    <recommendedName>
        <fullName evidence="3">F-box domain-containing protein</fullName>
    </recommendedName>
</protein>
<evidence type="ECO:0008006" key="3">
    <source>
        <dbReference type="Google" id="ProtNLM"/>
    </source>
</evidence>
<keyword evidence="2" id="KW-1185">Reference proteome</keyword>
<dbReference type="PANTHER" id="PTHR33110">
    <property type="entry name" value="F-BOX/KELCH-REPEAT PROTEIN-RELATED"/>
    <property type="match status" value="1"/>
</dbReference>
<sequence length="119" mass="13882">MANWTFTSNDLIVQIANHVKVIEDFIVFRVVCTSWRIATNKDDFDVFLPQVPLLMLADKDNNFREFYSLSKKKVSRLFLSEVRRRECFPSEGWIYTVAYNGVLEIDTSIDNLTSNLLHS</sequence>
<reference evidence="1 2" key="1">
    <citation type="journal article" date="2021" name="bioRxiv">
        <title>Chromosome-scale and haplotype-resolved genome assembly of a tetraploid potato cultivar.</title>
        <authorList>
            <person name="Sun H."/>
            <person name="Jiao W.-B."/>
            <person name="Krause K."/>
            <person name="Campoy J.A."/>
            <person name="Goel M."/>
            <person name="Folz-Donahue K."/>
            <person name="Kukat C."/>
            <person name="Huettel B."/>
            <person name="Schneeberger K."/>
        </authorList>
    </citation>
    <scope>NUCLEOTIDE SEQUENCE [LARGE SCALE GENOMIC DNA]</scope>
    <source>
        <strain evidence="1">SolTubOtavaFocal</strain>
        <tissue evidence="1">Leaves</tissue>
    </source>
</reference>
<comment type="caution">
    <text evidence="1">The sequence shown here is derived from an EMBL/GenBank/DDBJ whole genome shotgun (WGS) entry which is preliminary data.</text>
</comment>
<evidence type="ECO:0000313" key="1">
    <source>
        <dbReference type="EMBL" id="KAH0741861.1"/>
    </source>
</evidence>
<evidence type="ECO:0000313" key="2">
    <source>
        <dbReference type="Proteomes" id="UP000826656"/>
    </source>
</evidence>
<dbReference type="Proteomes" id="UP000826656">
    <property type="component" value="Unassembled WGS sequence"/>
</dbReference>
<dbReference type="PANTHER" id="PTHR33110:SF148">
    <property type="entry name" value="F-BOX DOMAIN-CONTAINING PROTEIN"/>
    <property type="match status" value="1"/>
</dbReference>